<name>A0A2M4DAK8_ANODA</name>
<sequence length="86" mass="9477">MQLLLLLVGTGGVQDVEGKIYAPDREVSVVHLLHGSLVLRREAAVQELGDERAFAHLGRTHHHDLVAHVGVYGIFIVVQPHRVLCN</sequence>
<feature type="chain" id="PRO_5014947759" evidence="1">
    <location>
        <begin position="19"/>
        <end position="86"/>
    </location>
</feature>
<evidence type="ECO:0000313" key="2">
    <source>
        <dbReference type="EMBL" id="MBW74098.1"/>
    </source>
</evidence>
<accession>A0A2M4DAK8</accession>
<protein>
    <submittedName>
        <fullName evidence="2">Putative secreted protein</fullName>
    </submittedName>
</protein>
<reference evidence="2" key="1">
    <citation type="submission" date="2018-01" db="EMBL/GenBank/DDBJ databases">
        <title>An insight into the sialome of Amazonian anophelines.</title>
        <authorList>
            <person name="Ribeiro J.M."/>
            <person name="Scarpassa V."/>
            <person name="Calvo E."/>
        </authorList>
    </citation>
    <scope>NUCLEOTIDE SEQUENCE</scope>
</reference>
<dbReference type="EMBL" id="GGFL01009920">
    <property type="protein sequence ID" value="MBW74098.1"/>
    <property type="molecule type" value="Transcribed_RNA"/>
</dbReference>
<proteinExistence type="predicted"/>
<evidence type="ECO:0000256" key="1">
    <source>
        <dbReference type="SAM" id="SignalP"/>
    </source>
</evidence>
<keyword evidence="1" id="KW-0732">Signal</keyword>
<organism evidence="2">
    <name type="scientific">Anopheles darlingi</name>
    <name type="common">Mosquito</name>
    <dbReference type="NCBI Taxonomy" id="43151"/>
    <lineage>
        <taxon>Eukaryota</taxon>
        <taxon>Metazoa</taxon>
        <taxon>Ecdysozoa</taxon>
        <taxon>Arthropoda</taxon>
        <taxon>Hexapoda</taxon>
        <taxon>Insecta</taxon>
        <taxon>Pterygota</taxon>
        <taxon>Neoptera</taxon>
        <taxon>Endopterygota</taxon>
        <taxon>Diptera</taxon>
        <taxon>Nematocera</taxon>
        <taxon>Culicoidea</taxon>
        <taxon>Culicidae</taxon>
        <taxon>Anophelinae</taxon>
        <taxon>Anopheles</taxon>
    </lineage>
</organism>
<dbReference type="AlphaFoldDB" id="A0A2M4DAK8"/>
<feature type="signal peptide" evidence="1">
    <location>
        <begin position="1"/>
        <end position="18"/>
    </location>
</feature>